<evidence type="ECO:0000313" key="2">
    <source>
        <dbReference type="Proteomes" id="UP000015530"/>
    </source>
</evidence>
<proteinExistence type="predicted"/>
<sequence length="194" mass="22611">MREVYLNPKPSAAALLQHVRIIRIDGIRRMLLNHCPEEIRCVESLPALELIQASCGAYGDGDARRFPPLPENSEDRHRHGKLIPTDESMYPYAAMTAERDPFGLEHLWGKLLKRGVRFELTGYADLVEEDIITRNELVQTPESLMIRFTDQECRYYLDPVETERKQMMEEMDFGSQWYVSLPRDMSSNDYIRCL</sequence>
<accession>T0LYM9</accession>
<dbReference type="AlphaFoldDB" id="T0LYM9"/>
<dbReference type="Proteomes" id="UP000015530">
    <property type="component" value="Unassembled WGS sequence"/>
</dbReference>
<dbReference type="OrthoDB" id="4842248at2759"/>
<dbReference type="HOGENOM" id="CLU_1402311_0_0_1"/>
<reference evidence="2" key="1">
    <citation type="journal article" date="2013" name="Mol. Plant Microbe Interact.">
        <title>Global aspects of pacC regulation of pathogenicity genes in Colletotrichum gloeosporioides as revealed by transcriptome analysis.</title>
        <authorList>
            <person name="Alkan N."/>
            <person name="Meng X."/>
            <person name="Friedlander G."/>
            <person name="Reuveni E."/>
            <person name="Sukno S."/>
            <person name="Sherman A."/>
            <person name="Thon M."/>
            <person name="Fluhr R."/>
            <person name="Prusky D."/>
        </authorList>
    </citation>
    <scope>NUCLEOTIDE SEQUENCE [LARGE SCALE GENOMIC DNA]</scope>
    <source>
        <strain evidence="2">Cg-14</strain>
    </source>
</reference>
<dbReference type="EMBL" id="AMYD01001341">
    <property type="protein sequence ID" value="EQB53580.1"/>
    <property type="molecule type" value="Genomic_DNA"/>
</dbReference>
<comment type="caution">
    <text evidence="1">The sequence shown here is derived from an EMBL/GenBank/DDBJ whole genome shotgun (WGS) entry which is preliminary data.</text>
</comment>
<gene>
    <name evidence="1" type="ORF">CGLO_06664</name>
</gene>
<name>T0LYM9_COLGC</name>
<evidence type="ECO:0000313" key="1">
    <source>
        <dbReference type="EMBL" id="EQB53580.1"/>
    </source>
</evidence>
<protein>
    <submittedName>
        <fullName evidence="1">Uncharacterized protein</fullName>
    </submittedName>
</protein>
<organism evidence="1 2">
    <name type="scientific">Colletotrichum gloeosporioides (strain Cg-14)</name>
    <name type="common">Anthracnose fungus</name>
    <name type="synonym">Glomerella cingulata</name>
    <dbReference type="NCBI Taxonomy" id="1237896"/>
    <lineage>
        <taxon>Eukaryota</taxon>
        <taxon>Fungi</taxon>
        <taxon>Dikarya</taxon>
        <taxon>Ascomycota</taxon>
        <taxon>Pezizomycotina</taxon>
        <taxon>Sordariomycetes</taxon>
        <taxon>Hypocreomycetidae</taxon>
        <taxon>Glomerellales</taxon>
        <taxon>Glomerellaceae</taxon>
        <taxon>Colletotrichum</taxon>
        <taxon>Colletotrichum gloeosporioides species complex</taxon>
    </lineage>
</organism>